<evidence type="ECO:0000313" key="5">
    <source>
        <dbReference type="EMBL" id="WVZ84651.1"/>
    </source>
</evidence>
<dbReference type="InterPro" id="IPR043502">
    <property type="entry name" value="DNA/RNA_pol_sf"/>
</dbReference>
<dbReference type="PROSITE" id="PS50158">
    <property type="entry name" value="ZF_CCHC"/>
    <property type="match status" value="1"/>
</dbReference>
<keyword evidence="1" id="KW-0479">Metal-binding</keyword>
<keyword evidence="6" id="KW-1185">Reference proteome</keyword>
<evidence type="ECO:0000256" key="3">
    <source>
        <dbReference type="SAM" id="MobiDB-lite"/>
    </source>
</evidence>
<dbReference type="SMART" id="SM00343">
    <property type="entry name" value="ZnF_C2HC"/>
    <property type="match status" value="1"/>
</dbReference>
<dbReference type="AlphaFoldDB" id="A0AAQ3X4L2"/>
<evidence type="ECO:0000313" key="6">
    <source>
        <dbReference type="Proteomes" id="UP001341281"/>
    </source>
</evidence>
<name>A0AAQ3X4L2_PASNO</name>
<organism evidence="5 6">
    <name type="scientific">Paspalum notatum var. saurae</name>
    <dbReference type="NCBI Taxonomy" id="547442"/>
    <lineage>
        <taxon>Eukaryota</taxon>
        <taxon>Viridiplantae</taxon>
        <taxon>Streptophyta</taxon>
        <taxon>Embryophyta</taxon>
        <taxon>Tracheophyta</taxon>
        <taxon>Spermatophyta</taxon>
        <taxon>Magnoliopsida</taxon>
        <taxon>Liliopsida</taxon>
        <taxon>Poales</taxon>
        <taxon>Poaceae</taxon>
        <taxon>PACMAD clade</taxon>
        <taxon>Panicoideae</taxon>
        <taxon>Andropogonodae</taxon>
        <taxon>Paspaleae</taxon>
        <taxon>Paspalinae</taxon>
        <taxon>Paspalum</taxon>
    </lineage>
</organism>
<dbReference type="EMBL" id="CP144751">
    <property type="protein sequence ID" value="WVZ84651.1"/>
    <property type="molecule type" value="Genomic_DNA"/>
</dbReference>
<dbReference type="InterPro" id="IPR036875">
    <property type="entry name" value="Znf_CCHC_sf"/>
</dbReference>
<dbReference type="Pfam" id="PF14223">
    <property type="entry name" value="Retrotran_gag_2"/>
    <property type="match status" value="1"/>
</dbReference>
<dbReference type="SUPFAM" id="SSF57756">
    <property type="entry name" value="Retrovirus zinc finger-like domains"/>
    <property type="match status" value="1"/>
</dbReference>
<dbReference type="GO" id="GO:0003676">
    <property type="term" value="F:nucleic acid binding"/>
    <property type="evidence" value="ECO:0007669"/>
    <property type="project" value="InterPro"/>
</dbReference>
<evidence type="ECO:0000256" key="1">
    <source>
        <dbReference type="PROSITE-ProRule" id="PRU00047"/>
    </source>
</evidence>
<dbReference type="InterPro" id="IPR001878">
    <property type="entry name" value="Znf_CCHC"/>
</dbReference>
<proteinExistence type="predicted"/>
<keyword evidence="1" id="KW-0862">Zinc</keyword>
<evidence type="ECO:0000259" key="4">
    <source>
        <dbReference type="PROSITE" id="PS50158"/>
    </source>
</evidence>
<dbReference type="GO" id="GO:0008270">
    <property type="term" value="F:zinc ion binding"/>
    <property type="evidence" value="ECO:0007669"/>
    <property type="project" value="UniProtKB-KW"/>
</dbReference>
<dbReference type="PANTHER" id="PTHR11439">
    <property type="entry name" value="GAG-POL-RELATED RETROTRANSPOSON"/>
    <property type="match status" value="1"/>
</dbReference>
<feature type="domain" description="CCHC-type" evidence="4">
    <location>
        <begin position="210"/>
        <end position="227"/>
    </location>
</feature>
<dbReference type="Pfam" id="PF07727">
    <property type="entry name" value="RVT_2"/>
    <property type="match status" value="1"/>
</dbReference>
<dbReference type="PANTHER" id="PTHR11439:SF483">
    <property type="entry name" value="PEPTIDE SYNTHASE GLIP-LIKE, PUTATIVE (AFU_ORTHOLOGUE AFUA_3G12920)-RELATED"/>
    <property type="match status" value="1"/>
</dbReference>
<reference evidence="5 6" key="1">
    <citation type="submission" date="2024-02" db="EMBL/GenBank/DDBJ databases">
        <title>High-quality chromosome-scale genome assembly of Pensacola bahiagrass (Paspalum notatum Flugge var. saurae).</title>
        <authorList>
            <person name="Vega J.M."/>
            <person name="Podio M."/>
            <person name="Orjuela J."/>
            <person name="Siena L.A."/>
            <person name="Pessino S.C."/>
            <person name="Combes M.C."/>
            <person name="Mariac C."/>
            <person name="Albertini E."/>
            <person name="Pupilli F."/>
            <person name="Ortiz J.P.A."/>
            <person name="Leblanc O."/>
        </authorList>
    </citation>
    <scope>NUCLEOTIDE SEQUENCE [LARGE SCALE GENOMIC DNA]</scope>
    <source>
        <strain evidence="5">R1</strain>
        <tissue evidence="5">Leaf</tissue>
    </source>
</reference>
<dbReference type="SUPFAM" id="SSF56672">
    <property type="entry name" value="DNA/RNA polymerases"/>
    <property type="match status" value="1"/>
</dbReference>
<keyword evidence="1" id="KW-0863">Zinc-finger</keyword>
<gene>
    <name evidence="5" type="ORF">U9M48_031658</name>
</gene>
<dbReference type="CDD" id="cd09272">
    <property type="entry name" value="RNase_HI_RT_Ty1"/>
    <property type="match status" value="1"/>
</dbReference>
<accession>A0AAQ3X4L2</accession>
<protein>
    <recommendedName>
        <fullName evidence="4">CCHC-type domain-containing protein</fullName>
    </recommendedName>
</protein>
<sequence>MTVYLRSMGGKIWKIVNEGFVVLKQDELTHTDEENILVNDQAMNVLYEALDVNEFNRIKNLKTAYEIWTKLMEIHEGTTMVKSAKLYVYKGKFDQFVMKKDESVSDMFNRLNDVVNELKGLGLDVSDEDFSHNHKEEAHGEVGDEKKKCNALKAKSSKVIEDDDSDDEASESEDDEEMALFVRRFNKFMKKEKGFSKRSQSSKKNPFNERKCFECGEPGHIAMYCPNKKKKDKSVEEKKKKKFIKKKKNGQAYLVEWDSDASSDSDDEGEASKLIASIAIKEAPSLFSTPHCLMARGGLSEADDYMYKEKEKFKTLKRLYKSLQESFEELKISHENLNVDHEKLEEAQNSPLVHEATTVKVDMGVTCDLLDSPISAPSPTNSSCNTCNGSLMKDGFSCDATLIVENEMLNKKVEILTRDLERAYGGAANLNLALGMCKSINNEGLGFTWVFFLHDKSSVFDTFKSFAILAQNQFENDIKKSINKTHGIVEEVYDVEFDETNGSQEESDNMNDVRGEELRKAMKTMAIGDVKPKEVEDDDTMLVIPSTSTTNVQDHRGQQDAQVDNTQDHSPPSPMISPSTSTHDSHAHPRIHHTVAKDRPIDQIVGDISKGVQTRSCIASFCEHYSFVSCVEPNRVDEALQDPDWLNAMHEELNNFTRNKVWELVERPKDYNVIGTKWVFRNKHDENGIVVRNTARLVAQGYTQVEGLDFGETFAPVARLEAIRILLAFACAHNIKLFQMDVKSAFLNGKISELVYVEQPPGFEDPKKLGHVYKLSKALYGLKQAPRAWYERLRDFFVSKGFKIGKVDTILFTKSIGQALFVCQIYVDDIIFGSTNASFCEEFGEMMSKEFEMSMIGELSFFLSLQIKQLKNEIFVSQSKYLKDMLKKFDLEDAKSIKTPMGTNGLLELDKGGKLVDQKLYRSMIGSLLYITASRPDVMFSVCLCARFQASPNEAPLTAVKRILRYLKHTPYIGLWYPKGAQFELIGYSDSDYAGCKIDRKSTSGSCQFLGRSLVSWSSKKQNSVSLSTTKAEYIAAASCCANCCG</sequence>
<feature type="coiled-coil region" evidence="2">
    <location>
        <begin position="320"/>
        <end position="347"/>
    </location>
</feature>
<dbReference type="InterPro" id="IPR013103">
    <property type="entry name" value="RVT_2"/>
</dbReference>
<feature type="compositionally biased region" description="Polar residues" evidence="3">
    <location>
        <begin position="559"/>
        <end position="569"/>
    </location>
</feature>
<evidence type="ECO:0000256" key="2">
    <source>
        <dbReference type="SAM" id="Coils"/>
    </source>
</evidence>
<dbReference type="Proteomes" id="UP001341281">
    <property type="component" value="Chromosome 07"/>
</dbReference>
<keyword evidence="2" id="KW-0175">Coiled coil</keyword>
<dbReference type="Gene3D" id="4.10.60.10">
    <property type="entry name" value="Zinc finger, CCHC-type"/>
    <property type="match status" value="1"/>
</dbReference>
<feature type="region of interest" description="Disordered" evidence="3">
    <location>
        <begin position="548"/>
        <end position="588"/>
    </location>
</feature>